<feature type="domain" description="VOC" evidence="3">
    <location>
        <begin position="159"/>
        <end position="298"/>
    </location>
</feature>
<dbReference type="InterPro" id="IPR004360">
    <property type="entry name" value="Glyas_Fos-R_dOase_dom"/>
</dbReference>
<dbReference type="Proteomes" id="UP001596083">
    <property type="component" value="Unassembled WGS sequence"/>
</dbReference>
<organism evidence="4 5">
    <name type="scientific">Streptomyces gamaensis</name>
    <dbReference type="NCBI Taxonomy" id="1763542"/>
    <lineage>
        <taxon>Bacteria</taxon>
        <taxon>Bacillati</taxon>
        <taxon>Actinomycetota</taxon>
        <taxon>Actinomycetes</taxon>
        <taxon>Kitasatosporales</taxon>
        <taxon>Streptomycetaceae</taxon>
        <taxon>Streptomyces</taxon>
    </lineage>
</organism>
<dbReference type="RefSeq" id="WP_390315038.1">
    <property type="nucleotide sequence ID" value="NZ_JBHSPB010000003.1"/>
</dbReference>
<dbReference type="InterPro" id="IPR012349">
    <property type="entry name" value="Split_barrel_FMN-bd"/>
</dbReference>
<name>A0ABW0YZ42_9ACTN</name>
<dbReference type="InterPro" id="IPR004378">
    <property type="entry name" value="F420H2_quin_Rdtase"/>
</dbReference>
<dbReference type="Pfam" id="PF13669">
    <property type="entry name" value="Glyoxalase_4"/>
    <property type="match status" value="1"/>
</dbReference>
<reference evidence="5" key="1">
    <citation type="journal article" date="2019" name="Int. J. Syst. Evol. Microbiol.">
        <title>The Global Catalogue of Microorganisms (GCM) 10K type strain sequencing project: providing services to taxonomists for standard genome sequencing and annotation.</title>
        <authorList>
            <consortium name="The Broad Institute Genomics Platform"/>
            <consortium name="The Broad Institute Genome Sequencing Center for Infectious Disease"/>
            <person name="Wu L."/>
            <person name="Ma J."/>
        </authorList>
    </citation>
    <scope>NUCLEOTIDE SEQUENCE [LARGE SCALE GENOMIC DNA]</scope>
    <source>
        <strain evidence="5">CGMCC 4.7304</strain>
    </source>
</reference>
<evidence type="ECO:0000313" key="5">
    <source>
        <dbReference type="Proteomes" id="UP001596083"/>
    </source>
</evidence>
<dbReference type="SUPFAM" id="SSF50475">
    <property type="entry name" value="FMN-binding split barrel"/>
    <property type="match status" value="1"/>
</dbReference>
<protein>
    <submittedName>
        <fullName evidence="4">Nitroreductase/quinone reductase family protein</fullName>
    </submittedName>
</protein>
<dbReference type="Gene3D" id="3.10.180.10">
    <property type="entry name" value="2,3-Dihydroxybiphenyl 1,2-Dioxygenase, domain 1"/>
    <property type="match status" value="2"/>
</dbReference>
<keyword evidence="5" id="KW-1185">Reference proteome</keyword>
<evidence type="ECO:0000256" key="1">
    <source>
        <dbReference type="ARBA" id="ARBA00008710"/>
    </source>
</evidence>
<evidence type="ECO:0000256" key="2">
    <source>
        <dbReference type="ARBA" id="ARBA00049106"/>
    </source>
</evidence>
<dbReference type="PANTHER" id="PTHR39428">
    <property type="entry name" value="F420H(2)-DEPENDENT QUINONE REDUCTASE RV1261C"/>
    <property type="match status" value="1"/>
</dbReference>
<gene>
    <name evidence="4" type="ORF">ACFP1Z_07145</name>
</gene>
<dbReference type="NCBIfam" id="TIGR00026">
    <property type="entry name" value="hi_GC_TIGR00026"/>
    <property type="match status" value="1"/>
</dbReference>
<comment type="similarity">
    <text evidence="1">Belongs to the F420H(2)-dependent quinone reductase family.</text>
</comment>
<dbReference type="SUPFAM" id="SSF54593">
    <property type="entry name" value="Glyoxalase/Bleomycin resistance protein/Dihydroxybiphenyl dioxygenase"/>
    <property type="match status" value="2"/>
</dbReference>
<feature type="domain" description="VOC" evidence="3">
    <location>
        <begin position="332"/>
        <end position="453"/>
    </location>
</feature>
<dbReference type="PANTHER" id="PTHR39428:SF1">
    <property type="entry name" value="F420H(2)-DEPENDENT QUINONE REDUCTASE RV1261C"/>
    <property type="match status" value="1"/>
</dbReference>
<dbReference type="InterPro" id="IPR029068">
    <property type="entry name" value="Glyas_Bleomycin-R_OHBP_Dase"/>
</dbReference>
<proteinExistence type="inferred from homology"/>
<dbReference type="Pfam" id="PF04075">
    <property type="entry name" value="F420H2_quin_red"/>
    <property type="match status" value="1"/>
</dbReference>
<evidence type="ECO:0000313" key="4">
    <source>
        <dbReference type="EMBL" id="MFC5719949.1"/>
    </source>
</evidence>
<dbReference type="EMBL" id="JBHSPB010000003">
    <property type="protein sequence ID" value="MFC5719949.1"/>
    <property type="molecule type" value="Genomic_DNA"/>
</dbReference>
<comment type="caution">
    <text evidence="4">The sequence shown here is derived from an EMBL/GenBank/DDBJ whole genome shotgun (WGS) entry which is preliminary data.</text>
</comment>
<sequence length="481" mass="52427">MSYAPPPAGPADSNANPFNQRVIEEFRANSGRVAGDFEGIPLILLTTTGRRSGRPRTTPVTYLRDGTDWVVFAANGGDDADPAWCRNLRHDPLATVEHEGRTHRVRALFTQGAERDRLYAQQIAVSPQFADFEQRARRTVPVVRLRPLDQGRGIPTARRVDHYAFTVPDLDRAVGFFTEGLGGQLLYEEGPVERSTGDWMRRKLDVHPRSRARIAMVRLGPVTNLELFEYTAPDQRTEPPAPGTVGDHHLALRVGDLPSATHRLSGLPGAELLTATGTYADFRLACGPRLRLTRLPERPAPAGAPAAPARFRGDSLSWAGSGRPPGLPTARHVDHVAYTVADLDAAVAFFTGVLGGEETLRTPDGTVELRLGPTDNILLSQGTPGTPPRNSDIGGHHLAFHVDDVDLAASHLSTVPGVRLLGSPETITEGPLAGNRWLYFTTPIGIQMEILHMPDGSLPYEQHTRARRAPSAGHEWEDRTL</sequence>
<evidence type="ECO:0000259" key="3">
    <source>
        <dbReference type="PROSITE" id="PS51819"/>
    </source>
</evidence>
<dbReference type="InterPro" id="IPR037523">
    <property type="entry name" value="VOC_core"/>
</dbReference>
<dbReference type="PROSITE" id="PS51819">
    <property type="entry name" value="VOC"/>
    <property type="match status" value="2"/>
</dbReference>
<comment type="catalytic activity">
    <reaction evidence="2">
        <text>oxidized coenzyme F420-(gamma-L-Glu)(n) + a quinol + H(+) = reduced coenzyme F420-(gamma-L-Glu)(n) + a quinone</text>
        <dbReference type="Rhea" id="RHEA:39663"/>
        <dbReference type="Rhea" id="RHEA-COMP:12939"/>
        <dbReference type="Rhea" id="RHEA-COMP:14378"/>
        <dbReference type="ChEBI" id="CHEBI:15378"/>
        <dbReference type="ChEBI" id="CHEBI:24646"/>
        <dbReference type="ChEBI" id="CHEBI:132124"/>
        <dbReference type="ChEBI" id="CHEBI:133980"/>
        <dbReference type="ChEBI" id="CHEBI:139511"/>
    </reaction>
</comment>
<accession>A0ABW0YZ42</accession>
<dbReference type="Gene3D" id="2.30.110.10">
    <property type="entry name" value="Electron Transport, Fmn-binding Protein, Chain A"/>
    <property type="match status" value="1"/>
</dbReference>
<dbReference type="Pfam" id="PF00903">
    <property type="entry name" value="Glyoxalase"/>
    <property type="match status" value="1"/>
</dbReference>